<evidence type="ECO:0000256" key="3">
    <source>
        <dbReference type="ARBA" id="ARBA00022692"/>
    </source>
</evidence>
<evidence type="ECO:0000256" key="6">
    <source>
        <dbReference type="ARBA" id="ARBA00038076"/>
    </source>
</evidence>
<evidence type="ECO:0000256" key="7">
    <source>
        <dbReference type="SAM" id="Phobius"/>
    </source>
</evidence>
<organism evidence="9 10">
    <name type="scientific">Trueperella bialowiezensis</name>
    <dbReference type="NCBI Taxonomy" id="312285"/>
    <lineage>
        <taxon>Bacteria</taxon>
        <taxon>Bacillati</taxon>
        <taxon>Actinomycetota</taxon>
        <taxon>Actinomycetes</taxon>
        <taxon>Actinomycetales</taxon>
        <taxon>Actinomycetaceae</taxon>
        <taxon>Trueperella</taxon>
    </lineage>
</organism>
<feature type="domain" description="ABC3 transporter permease C-terminal" evidence="8">
    <location>
        <begin position="236"/>
        <end position="326"/>
    </location>
</feature>
<dbReference type="KEGG" id="tbw:NCTC13354_00744"/>
<evidence type="ECO:0000256" key="5">
    <source>
        <dbReference type="ARBA" id="ARBA00023136"/>
    </source>
</evidence>
<comment type="subcellular location">
    <subcellularLocation>
        <location evidence="1">Cell membrane</location>
        <topology evidence="1">Multi-pass membrane protein</topology>
    </subcellularLocation>
</comment>
<dbReference type="PANTHER" id="PTHR30572:SF4">
    <property type="entry name" value="ABC TRANSPORTER PERMEASE YTRF"/>
    <property type="match status" value="1"/>
</dbReference>
<dbReference type="InterPro" id="IPR003838">
    <property type="entry name" value="ABC3_permease_C"/>
</dbReference>
<keyword evidence="2" id="KW-1003">Cell membrane</keyword>
<evidence type="ECO:0000313" key="9">
    <source>
        <dbReference type="EMBL" id="VEI13044.1"/>
    </source>
</evidence>
<dbReference type="EMBL" id="LR134476">
    <property type="protein sequence ID" value="VEI13044.1"/>
    <property type="molecule type" value="Genomic_DNA"/>
</dbReference>
<dbReference type="GO" id="GO:0022857">
    <property type="term" value="F:transmembrane transporter activity"/>
    <property type="evidence" value="ECO:0007669"/>
    <property type="project" value="TreeGrafter"/>
</dbReference>
<name>A0A3S4Z4Y0_9ACTO</name>
<dbReference type="Proteomes" id="UP000269542">
    <property type="component" value="Chromosome"/>
</dbReference>
<feature type="transmembrane region" description="Helical" evidence="7">
    <location>
        <begin position="275"/>
        <end position="306"/>
    </location>
</feature>
<evidence type="ECO:0000256" key="2">
    <source>
        <dbReference type="ARBA" id="ARBA00022475"/>
    </source>
</evidence>
<evidence type="ECO:0000313" key="10">
    <source>
        <dbReference type="Proteomes" id="UP000269542"/>
    </source>
</evidence>
<reference evidence="9 10" key="1">
    <citation type="submission" date="2018-12" db="EMBL/GenBank/DDBJ databases">
        <authorList>
            <consortium name="Pathogen Informatics"/>
        </authorList>
    </citation>
    <scope>NUCLEOTIDE SEQUENCE [LARGE SCALE GENOMIC DNA]</scope>
    <source>
        <strain evidence="9 10">NCTC13354</strain>
    </source>
</reference>
<proteinExistence type="inferred from homology"/>
<gene>
    <name evidence="9" type="ORF">NCTC13354_00744</name>
</gene>
<feature type="transmembrane region" description="Helical" evidence="7">
    <location>
        <begin position="233"/>
        <end position="255"/>
    </location>
</feature>
<dbReference type="Pfam" id="PF02687">
    <property type="entry name" value="FtsX"/>
    <property type="match status" value="1"/>
</dbReference>
<dbReference type="AlphaFoldDB" id="A0A3S4Z4Y0"/>
<keyword evidence="3 7" id="KW-0812">Transmembrane</keyword>
<comment type="similarity">
    <text evidence="6">Belongs to the ABC-4 integral membrane protein family.</text>
</comment>
<accession>A0A3S4Z4Y0</accession>
<dbReference type="PANTHER" id="PTHR30572">
    <property type="entry name" value="MEMBRANE COMPONENT OF TRANSPORTER-RELATED"/>
    <property type="match status" value="1"/>
</dbReference>
<protein>
    <submittedName>
        <fullName evidence="9">Acidobacterial duplicated orphan permease</fullName>
    </submittedName>
</protein>
<evidence type="ECO:0000256" key="4">
    <source>
        <dbReference type="ARBA" id="ARBA00022989"/>
    </source>
</evidence>
<evidence type="ECO:0000256" key="1">
    <source>
        <dbReference type="ARBA" id="ARBA00004651"/>
    </source>
</evidence>
<dbReference type="InterPro" id="IPR050250">
    <property type="entry name" value="Macrolide_Exporter_MacB"/>
</dbReference>
<keyword evidence="5 7" id="KW-0472">Membrane</keyword>
<feature type="transmembrane region" description="Helical" evidence="7">
    <location>
        <begin position="312"/>
        <end position="340"/>
    </location>
</feature>
<keyword evidence="4 7" id="KW-1133">Transmembrane helix</keyword>
<dbReference type="GO" id="GO:0005886">
    <property type="term" value="C:plasma membrane"/>
    <property type="evidence" value="ECO:0007669"/>
    <property type="project" value="UniProtKB-SubCell"/>
</dbReference>
<sequence>MNQSLLHTGLLIFTILVATMAVVLQYGQASNRVKEIQETFHQPEFRTVELVDERESYPLQVDRMELPLRISAVQRVWSLSPSFDVKNPVLPDRGRFSAVYLTGDFDDLPITLTSGRIPNRTCEAIAPRISKQNLGLDESGGLISTAGGQQFTVVGYFEPEHKRAPQSILVYGCKAPKIRSIWLEVEDVDTIDKAVTSTLKILELNPATTSISKSEAIAEIGRKINDSQQNHTILTVGTALIVATLIVSLISAMMVNSRKVEFGRRRALGASRKFLLGLVTVQIVLTVALAAILGIALAAIIVAVIWPLGLPTPAFCFGLAGTLVFGSIIAQTPSAILAAFRDPVEVLRTP</sequence>
<dbReference type="OrthoDB" id="4859440at2"/>
<evidence type="ECO:0000259" key="8">
    <source>
        <dbReference type="Pfam" id="PF02687"/>
    </source>
</evidence>
<keyword evidence="10" id="KW-1185">Reference proteome</keyword>
<dbReference type="RefSeq" id="WP_126416199.1">
    <property type="nucleotide sequence ID" value="NZ_LR134476.1"/>
</dbReference>